<proteinExistence type="predicted"/>
<dbReference type="Gene3D" id="1.10.3210.10">
    <property type="entry name" value="Hypothetical protein af1432"/>
    <property type="match status" value="1"/>
</dbReference>
<dbReference type="PANTHER" id="PTHR43155:SF2">
    <property type="entry name" value="CYCLIC DI-GMP PHOSPHODIESTERASE PA4108"/>
    <property type="match status" value="1"/>
</dbReference>
<protein>
    <recommendedName>
        <fullName evidence="1">HD-GYP domain-containing protein</fullName>
    </recommendedName>
</protein>
<feature type="domain" description="HD-GYP" evidence="1">
    <location>
        <begin position="1"/>
        <end position="104"/>
    </location>
</feature>
<dbReference type="Proteomes" id="UP000285190">
    <property type="component" value="Unassembled WGS sequence"/>
</dbReference>
<dbReference type="PANTHER" id="PTHR43155">
    <property type="entry name" value="CYCLIC DI-GMP PHOSPHODIESTERASE PA4108-RELATED"/>
    <property type="match status" value="1"/>
</dbReference>
<keyword evidence="3" id="KW-1185">Reference proteome</keyword>
<dbReference type="PROSITE" id="PS51832">
    <property type="entry name" value="HD_GYP"/>
    <property type="match status" value="1"/>
</dbReference>
<comment type="caution">
    <text evidence="2">The sequence shown here is derived from an EMBL/GenBank/DDBJ whole genome shotgun (WGS) entry which is preliminary data.</text>
</comment>
<dbReference type="AlphaFoldDB" id="A0A418WW73"/>
<accession>A0A418WW73</accession>
<evidence type="ECO:0000313" key="3">
    <source>
        <dbReference type="Proteomes" id="UP000285190"/>
    </source>
</evidence>
<name>A0A418WW73_9BURK</name>
<dbReference type="OrthoDB" id="9774747at2"/>
<organism evidence="2 3">
    <name type="scientific">Noviherbaspirillum cavernae</name>
    <dbReference type="NCBI Taxonomy" id="2320862"/>
    <lineage>
        <taxon>Bacteria</taxon>
        <taxon>Pseudomonadati</taxon>
        <taxon>Pseudomonadota</taxon>
        <taxon>Betaproteobacteria</taxon>
        <taxon>Burkholderiales</taxon>
        <taxon>Oxalobacteraceae</taxon>
        <taxon>Noviherbaspirillum</taxon>
    </lineage>
</organism>
<dbReference type="InterPro" id="IPR037522">
    <property type="entry name" value="HD_GYP_dom"/>
</dbReference>
<dbReference type="EMBL" id="QYUN01000003">
    <property type="protein sequence ID" value="RJF96956.1"/>
    <property type="molecule type" value="Genomic_DNA"/>
</dbReference>
<gene>
    <name evidence="2" type="ORF">D3870_21585</name>
</gene>
<dbReference type="RefSeq" id="WP_119743093.1">
    <property type="nucleotide sequence ID" value="NZ_QYUN01000003.1"/>
</dbReference>
<evidence type="ECO:0000259" key="1">
    <source>
        <dbReference type="PROSITE" id="PS51832"/>
    </source>
</evidence>
<dbReference type="InterPro" id="IPR003607">
    <property type="entry name" value="HD/PDEase_dom"/>
</dbReference>
<dbReference type="Pfam" id="PF13487">
    <property type="entry name" value="HD_5"/>
    <property type="match status" value="1"/>
</dbReference>
<dbReference type="GO" id="GO:0008081">
    <property type="term" value="F:phosphoric diester hydrolase activity"/>
    <property type="evidence" value="ECO:0007669"/>
    <property type="project" value="UniProtKB-ARBA"/>
</dbReference>
<sequence length="153" mass="16450">MARQAGITDADWLECVLEHHENEDGSGYPNARPGAATSANAKILAVADRYCASVSTRDYRKSLLPNAAIHNVLLVHKKDVDPALAACFVREFGTYPTGTFVRLENGEIGVVTSRGKTTTTPVVHALVGPRGAPLSFPIRRDTSVPLNAVREVL</sequence>
<evidence type="ECO:0000313" key="2">
    <source>
        <dbReference type="EMBL" id="RJF96956.1"/>
    </source>
</evidence>
<dbReference type="SUPFAM" id="SSF109604">
    <property type="entry name" value="HD-domain/PDEase-like"/>
    <property type="match status" value="1"/>
</dbReference>
<dbReference type="CDD" id="cd00077">
    <property type="entry name" value="HDc"/>
    <property type="match status" value="1"/>
</dbReference>
<reference evidence="2 3" key="1">
    <citation type="submission" date="2018-09" db="EMBL/GenBank/DDBJ databases">
        <authorList>
            <person name="Zhu H."/>
        </authorList>
    </citation>
    <scope>NUCLEOTIDE SEQUENCE [LARGE SCALE GENOMIC DNA]</scope>
    <source>
        <strain evidence="2 3">K2R10-39</strain>
    </source>
</reference>